<accession>I3VIH7</accession>
<reference evidence="14" key="1">
    <citation type="submission" date="2012-04" db="EMBL/GenBank/DDBJ databases">
        <title>Characterization of mineral phosphate solubilization trait from soil metagenome.</title>
        <authorList>
            <person name="Chhabra S."/>
            <person name="Brazil D."/>
            <person name="Morrissey J."/>
            <person name="Burke J."/>
            <person name="O'Gara F."/>
            <person name="Dowling D."/>
        </authorList>
    </citation>
    <scope>NUCLEOTIDE SEQUENCE</scope>
</reference>
<dbReference type="InterPro" id="IPR013751">
    <property type="entry name" value="ACP_syn_III_N"/>
</dbReference>
<dbReference type="Gene3D" id="3.40.47.10">
    <property type="match status" value="1"/>
</dbReference>
<evidence type="ECO:0000256" key="7">
    <source>
        <dbReference type="ARBA" id="ARBA00023098"/>
    </source>
</evidence>
<evidence type="ECO:0000256" key="10">
    <source>
        <dbReference type="HAMAP-Rule" id="MF_01815"/>
    </source>
</evidence>
<dbReference type="GO" id="GO:0033818">
    <property type="term" value="F:beta-ketoacyl-acyl-carrier-protein synthase III activity"/>
    <property type="evidence" value="ECO:0007669"/>
    <property type="project" value="UniProtKB-UniRule"/>
</dbReference>
<dbReference type="AlphaFoldDB" id="I3VIH7"/>
<dbReference type="SUPFAM" id="SSF53901">
    <property type="entry name" value="Thiolase-like"/>
    <property type="match status" value="1"/>
</dbReference>
<comment type="subcellular location">
    <subcellularLocation>
        <location evidence="10">Cytoplasm</location>
    </subcellularLocation>
</comment>
<feature type="active site" evidence="10">
    <location>
        <position position="280"/>
    </location>
</feature>
<evidence type="ECO:0000256" key="3">
    <source>
        <dbReference type="ARBA" id="ARBA00012333"/>
    </source>
</evidence>
<dbReference type="InterPro" id="IPR013747">
    <property type="entry name" value="ACP_syn_III_C"/>
</dbReference>
<evidence type="ECO:0000313" key="14">
    <source>
        <dbReference type="EMBL" id="AFK79183.1"/>
    </source>
</evidence>
<name>I3VIH7_9BACT</name>
<feature type="active site" evidence="10">
    <location>
        <position position="310"/>
    </location>
</feature>
<comment type="catalytic activity">
    <reaction evidence="9">
        <text>malonyl-[ACP] + acetyl-CoA + H(+) = 3-oxobutanoyl-[ACP] + CO2 + CoA</text>
        <dbReference type="Rhea" id="RHEA:12080"/>
        <dbReference type="Rhea" id="RHEA-COMP:9623"/>
        <dbReference type="Rhea" id="RHEA-COMP:9625"/>
        <dbReference type="ChEBI" id="CHEBI:15378"/>
        <dbReference type="ChEBI" id="CHEBI:16526"/>
        <dbReference type="ChEBI" id="CHEBI:57287"/>
        <dbReference type="ChEBI" id="CHEBI:57288"/>
        <dbReference type="ChEBI" id="CHEBI:78449"/>
        <dbReference type="ChEBI" id="CHEBI:78450"/>
        <dbReference type="EC" id="2.3.1.180"/>
    </reaction>
    <physiologicalReaction direction="left-to-right" evidence="9">
        <dbReference type="Rhea" id="RHEA:12081"/>
    </physiologicalReaction>
</comment>
<evidence type="ECO:0000256" key="6">
    <source>
        <dbReference type="ARBA" id="ARBA00022832"/>
    </source>
</evidence>
<comment type="pathway">
    <text evidence="1 10">Lipid metabolism; fatty acid biosynthesis.</text>
</comment>
<keyword evidence="10" id="KW-0012">Acyltransferase</keyword>
<proteinExistence type="inferred from homology"/>
<comment type="domain">
    <text evidence="10">The last Arg residue of the ACP-binding site is essential for the weak association between ACP/AcpP and FabH.</text>
</comment>
<dbReference type="GO" id="GO:0006633">
    <property type="term" value="P:fatty acid biosynthetic process"/>
    <property type="evidence" value="ECO:0007669"/>
    <property type="project" value="UniProtKB-UniRule"/>
</dbReference>
<feature type="compositionally biased region" description="Basic and acidic residues" evidence="11">
    <location>
        <begin position="1"/>
        <end position="19"/>
    </location>
</feature>
<dbReference type="EMBL" id="JQ970524">
    <property type="protein sequence ID" value="AFK79183.1"/>
    <property type="molecule type" value="Genomic_DNA"/>
</dbReference>
<dbReference type="NCBIfam" id="NF006829">
    <property type="entry name" value="PRK09352.1"/>
    <property type="match status" value="1"/>
</dbReference>
<feature type="active site" evidence="10">
    <location>
        <position position="140"/>
    </location>
</feature>
<evidence type="ECO:0000259" key="12">
    <source>
        <dbReference type="Pfam" id="PF08541"/>
    </source>
</evidence>
<feature type="domain" description="Beta-ketoacyl-[acyl-carrier-protein] synthase III N-terminal" evidence="13">
    <location>
        <begin position="134"/>
        <end position="212"/>
    </location>
</feature>
<evidence type="ECO:0000256" key="9">
    <source>
        <dbReference type="ARBA" id="ARBA00051096"/>
    </source>
</evidence>
<keyword evidence="10" id="KW-0511">Multifunctional enzyme</keyword>
<keyword evidence="5 10" id="KW-0808">Transferase</keyword>
<dbReference type="FunFam" id="3.40.47.10:FF:000004">
    <property type="entry name" value="3-oxoacyl-[acyl-carrier-protein] synthase 3"/>
    <property type="match status" value="1"/>
</dbReference>
<feature type="region of interest" description="Disordered" evidence="11">
    <location>
        <begin position="1"/>
        <end position="20"/>
    </location>
</feature>
<evidence type="ECO:0000256" key="5">
    <source>
        <dbReference type="ARBA" id="ARBA00022679"/>
    </source>
</evidence>
<keyword evidence="6 10" id="KW-0276">Fatty acid metabolism</keyword>
<dbReference type="InterPro" id="IPR016039">
    <property type="entry name" value="Thiolase-like"/>
</dbReference>
<dbReference type="PANTHER" id="PTHR43091:SF1">
    <property type="entry name" value="BETA-KETOACYL-[ACYL-CARRIER-PROTEIN] SYNTHASE III, CHLOROPLASTIC"/>
    <property type="match status" value="1"/>
</dbReference>
<dbReference type="HAMAP" id="MF_01815">
    <property type="entry name" value="FabH"/>
    <property type="match status" value="1"/>
</dbReference>
<keyword evidence="7 10" id="KW-0443">Lipid metabolism</keyword>
<evidence type="ECO:0000256" key="4">
    <source>
        <dbReference type="ARBA" id="ARBA00022516"/>
    </source>
</evidence>
<keyword evidence="10" id="KW-0963">Cytoplasm</keyword>
<dbReference type="InterPro" id="IPR004655">
    <property type="entry name" value="FabH"/>
</dbReference>
<organism evidence="14">
    <name type="scientific">uncultured bacterium F25-01</name>
    <dbReference type="NCBI Taxonomy" id="1191433"/>
    <lineage>
        <taxon>Bacteria</taxon>
        <taxon>environmental samples</taxon>
    </lineage>
</organism>
<keyword evidence="4 10" id="KW-0444">Lipid biosynthesis</keyword>
<dbReference type="NCBIfam" id="TIGR00747">
    <property type="entry name" value="fabH"/>
    <property type="match status" value="1"/>
</dbReference>
<evidence type="ECO:0000256" key="8">
    <source>
        <dbReference type="ARBA" id="ARBA00023160"/>
    </source>
</evidence>
<comment type="subunit">
    <text evidence="10">Homodimer.</text>
</comment>
<dbReference type="EC" id="2.3.1.180" evidence="3 10"/>
<feature type="region of interest" description="ACP-binding" evidence="10">
    <location>
        <begin position="281"/>
        <end position="285"/>
    </location>
</feature>
<keyword evidence="8 10" id="KW-0275">Fatty acid biosynthesis</keyword>
<comment type="similarity">
    <text evidence="2 10">Belongs to the thiolase-like superfamily. FabH family.</text>
</comment>
<dbReference type="GO" id="GO:0005737">
    <property type="term" value="C:cytoplasm"/>
    <property type="evidence" value="ECO:0007669"/>
    <property type="project" value="UniProtKB-SubCell"/>
</dbReference>
<evidence type="ECO:0000256" key="11">
    <source>
        <dbReference type="SAM" id="MobiDB-lite"/>
    </source>
</evidence>
<sequence length="407" mass="43165">MGERDDRAHNAEAAGRDASSRALGDRTMAYAQIVGWGSAVPSRVMTNADLEKIVDTSDEWIKSRTGISERRVAGPKDTTSSLAIRAAQLALQVADLNPNRLDLVIVATTTPDYPMPSVASIVQDGIGASRAGAFDLNAACSGFVYALSVANGLVASGQHENVLVVGADTLTKWVDWTDRGTCVLFGDGAGAVILQRSDWATGVRSCVLGSDGSGAGSLLVPGGGSRTPITLEVIQNRQNFIKMKGPEVYRFAVNVMAQATQQAIAAAGMTIDDIDLFIPHQANIRIIHSAMKALKIPLEKVFTNVERYGNTSAASIPIALCEAIAEGRIQVGSNVALVGFGAGLSWASAIVNWGVSTSNEPDSWLKMMLRNVQTREAAVRSFALRAQRKLEIAGFEAVRRFSPGHEA</sequence>
<comment type="function">
    <text evidence="10">Catalyzes the condensation reaction of fatty acid synthesis by the addition to an acyl acceptor of two carbons from malonyl-ACP. Catalyzes the first condensation reaction which initiates fatty acid synthesis and may therefore play a role in governing the total rate of fatty acid production. Possesses both acetoacetyl-ACP synthase and acetyl transacylase activities. Its substrate specificity determines the biosynthesis of branched-chain and/or straight-chain of fatty acids.</text>
</comment>
<dbReference type="GO" id="GO:0004315">
    <property type="term" value="F:3-oxoacyl-[acyl-carrier-protein] synthase activity"/>
    <property type="evidence" value="ECO:0007669"/>
    <property type="project" value="InterPro"/>
</dbReference>
<dbReference type="CDD" id="cd00830">
    <property type="entry name" value="KAS_III"/>
    <property type="match status" value="1"/>
</dbReference>
<evidence type="ECO:0000259" key="13">
    <source>
        <dbReference type="Pfam" id="PF08545"/>
    </source>
</evidence>
<feature type="domain" description="Beta-ketoacyl-[acyl-carrier-protein] synthase III C-terminal" evidence="12">
    <location>
        <begin position="265"/>
        <end position="353"/>
    </location>
</feature>
<dbReference type="Pfam" id="PF08541">
    <property type="entry name" value="ACP_syn_III_C"/>
    <property type="match status" value="1"/>
</dbReference>
<dbReference type="Pfam" id="PF08545">
    <property type="entry name" value="ACP_syn_III"/>
    <property type="match status" value="1"/>
</dbReference>
<dbReference type="PANTHER" id="PTHR43091">
    <property type="entry name" value="3-OXOACYL-[ACYL-CARRIER-PROTEIN] SYNTHASE"/>
    <property type="match status" value="1"/>
</dbReference>
<evidence type="ECO:0000256" key="2">
    <source>
        <dbReference type="ARBA" id="ARBA00008642"/>
    </source>
</evidence>
<protein>
    <recommendedName>
        <fullName evidence="3 10">Beta-ketoacyl-[acyl-carrier-protein] synthase III</fullName>
        <shortName evidence="10">Beta-ketoacyl-ACP synthase III</shortName>
        <shortName evidence="10">KAS III</shortName>
        <ecNumber evidence="3 10">2.3.1.180</ecNumber>
    </recommendedName>
    <alternativeName>
        <fullName evidence="10">3-oxoacyl-[acyl-carrier-protein] synthase 3</fullName>
    </alternativeName>
    <alternativeName>
        <fullName evidence="10">3-oxoacyl-[acyl-carrier-protein] synthase III</fullName>
    </alternativeName>
</protein>
<gene>
    <name evidence="10" type="primary">fabH</name>
</gene>
<dbReference type="UniPathway" id="UPA00094"/>
<evidence type="ECO:0000256" key="1">
    <source>
        <dbReference type="ARBA" id="ARBA00005194"/>
    </source>
</evidence>